<evidence type="ECO:0000313" key="1">
    <source>
        <dbReference type="EMBL" id="GAA4783340.1"/>
    </source>
</evidence>
<accession>A0ABP9AQU9</accession>
<dbReference type="RefSeq" id="WP_345441176.1">
    <property type="nucleotide sequence ID" value="NZ_BAABKO010000006.1"/>
</dbReference>
<evidence type="ECO:0008006" key="3">
    <source>
        <dbReference type="Google" id="ProtNLM"/>
    </source>
</evidence>
<gene>
    <name evidence="1" type="ORF">GCM10023351_30910</name>
</gene>
<protein>
    <recommendedName>
        <fullName evidence="3">YtxH domain-containing protein</fullName>
    </recommendedName>
</protein>
<keyword evidence="2" id="KW-1185">Reference proteome</keyword>
<proteinExistence type="predicted"/>
<dbReference type="Proteomes" id="UP001501645">
    <property type="component" value="Unassembled WGS sequence"/>
</dbReference>
<sequence length="111" mass="11694">MRGKLGLVIGLGVGYVLGTRAGRERYEQIKDKAEEVWELPVVQKQVAKAKDLAKSSALAVPRAAWNGAIKVVKAATTPGTPGQRLDAALDETGDAAGDVKKAADEQKKAAR</sequence>
<organism evidence="1 2">
    <name type="scientific">Microbacterium gilvum</name>
    <dbReference type="NCBI Taxonomy" id="1336204"/>
    <lineage>
        <taxon>Bacteria</taxon>
        <taxon>Bacillati</taxon>
        <taxon>Actinomycetota</taxon>
        <taxon>Actinomycetes</taxon>
        <taxon>Micrococcales</taxon>
        <taxon>Microbacteriaceae</taxon>
        <taxon>Microbacterium</taxon>
    </lineage>
</organism>
<reference evidence="2" key="1">
    <citation type="journal article" date="2019" name="Int. J. Syst. Evol. Microbiol.">
        <title>The Global Catalogue of Microorganisms (GCM) 10K type strain sequencing project: providing services to taxonomists for standard genome sequencing and annotation.</title>
        <authorList>
            <consortium name="The Broad Institute Genomics Platform"/>
            <consortium name="The Broad Institute Genome Sequencing Center for Infectious Disease"/>
            <person name="Wu L."/>
            <person name="Ma J."/>
        </authorList>
    </citation>
    <scope>NUCLEOTIDE SEQUENCE [LARGE SCALE GENOMIC DNA]</scope>
    <source>
        <strain evidence="2">JCM 18537</strain>
    </source>
</reference>
<evidence type="ECO:0000313" key="2">
    <source>
        <dbReference type="Proteomes" id="UP001501645"/>
    </source>
</evidence>
<name>A0ABP9AQU9_9MICO</name>
<dbReference type="EMBL" id="BAABKO010000006">
    <property type="protein sequence ID" value="GAA4783340.1"/>
    <property type="molecule type" value="Genomic_DNA"/>
</dbReference>
<comment type="caution">
    <text evidence="1">The sequence shown here is derived from an EMBL/GenBank/DDBJ whole genome shotgun (WGS) entry which is preliminary data.</text>
</comment>